<comment type="subcellular location">
    <subcellularLocation>
        <location evidence="4">Cell membrane</location>
        <topology evidence="4">Lipid-anchor</topology>
    </subcellularLocation>
</comment>
<keyword evidence="3 4" id="KW-0961">Cell wall biogenesis/degradation</keyword>
<dbReference type="EC" id="4.2.2.-" evidence="4"/>
<keyword evidence="4 9" id="KW-0449">Lipoprotein</keyword>
<dbReference type="Gene3D" id="3.30.70.1070">
    <property type="entry name" value="Sporulation related repeat"/>
    <property type="match status" value="1"/>
</dbReference>
<accession>A0ABV2EKB3</accession>
<evidence type="ECO:0000256" key="3">
    <source>
        <dbReference type="ARBA" id="ARBA00023316"/>
    </source>
</evidence>
<dbReference type="Pfam" id="PF03330">
    <property type="entry name" value="DPBB_1"/>
    <property type="match status" value="1"/>
</dbReference>
<dbReference type="InterPro" id="IPR007730">
    <property type="entry name" value="SPOR-like_dom"/>
</dbReference>
<organism evidence="9 10">
    <name type="scientific">Phenylobacterium koreense</name>
    <dbReference type="NCBI Taxonomy" id="266125"/>
    <lineage>
        <taxon>Bacteria</taxon>
        <taxon>Pseudomonadati</taxon>
        <taxon>Pseudomonadota</taxon>
        <taxon>Alphaproteobacteria</taxon>
        <taxon>Caulobacterales</taxon>
        <taxon>Caulobacteraceae</taxon>
        <taxon>Phenylobacterium</taxon>
    </lineage>
</organism>
<dbReference type="RefSeq" id="WP_354297804.1">
    <property type="nucleotide sequence ID" value="NZ_JBEPLU010000002.1"/>
</dbReference>
<proteinExistence type="inferred from homology"/>
<dbReference type="Pfam" id="PF05036">
    <property type="entry name" value="SPOR"/>
    <property type="match status" value="1"/>
</dbReference>
<gene>
    <name evidence="4" type="primary">rlpA</name>
    <name evidence="9" type="ORF">ABID41_002607</name>
</gene>
<feature type="chain" id="PRO_5046947197" description="Endolytic peptidoglycan transglycosylase RlpA" evidence="7">
    <location>
        <begin position="28"/>
        <end position="326"/>
    </location>
</feature>
<reference evidence="9 10" key="1">
    <citation type="submission" date="2024-06" db="EMBL/GenBank/DDBJ databases">
        <title>Genomic Encyclopedia of Type Strains, Phase IV (KMG-IV): sequencing the most valuable type-strain genomes for metagenomic binning, comparative biology and taxonomic classification.</title>
        <authorList>
            <person name="Goeker M."/>
        </authorList>
    </citation>
    <scope>NUCLEOTIDE SEQUENCE [LARGE SCALE GENOMIC DNA]</scope>
    <source>
        <strain evidence="9 10">DSM 17809</strain>
    </source>
</reference>
<dbReference type="InterPro" id="IPR036680">
    <property type="entry name" value="SPOR-like_sf"/>
</dbReference>
<evidence type="ECO:0000256" key="1">
    <source>
        <dbReference type="ARBA" id="ARBA00022729"/>
    </source>
</evidence>
<keyword evidence="4" id="KW-0472">Membrane</keyword>
<evidence type="ECO:0000313" key="10">
    <source>
        <dbReference type="Proteomes" id="UP001549110"/>
    </source>
</evidence>
<dbReference type="InterPro" id="IPR034718">
    <property type="entry name" value="RlpA"/>
</dbReference>
<dbReference type="PANTHER" id="PTHR34183">
    <property type="entry name" value="ENDOLYTIC PEPTIDOGLYCAN TRANSGLYCOSYLASE RLPA"/>
    <property type="match status" value="1"/>
</dbReference>
<dbReference type="CDD" id="cd22268">
    <property type="entry name" value="DPBB_RlpA-like"/>
    <property type="match status" value="1"/>
</dbReference>
<dbReference type="InterPro" id="IPR036908">
    <property type="entry name" value="RlpA-like_sf"/>
</dbReference>
<keyword evidence="4" id="KW-0564">Palmitate</keyword>
<comment type="similarity">
    <text evidence="4 5">Belongs to the RlpA family.</text>
</comment>
<comment type="function">
    <text evidence="4">Lytic transglycosylase with a strong preference for naked glycan strands that lack stem peptides.</text>
</comment>
<feature type="compositionally biased region" description="Low complexity" evidence="6">
    <location>
        <begin position="187"/>
        <end position="206"/>
    </location>
</feature>
<dbReference type="InterPro" id="IPR009009">
    <property type="entry name" value="RlpA-like_DPBB"/>
</dbReference>
<dbReference type="HAMAP" id="MF_02071">
    <property type="entry name" value="RlpA"/>
    <property type="match status" value="1"/>
</dbReference>
<dbReference type="PROSITE" id="PS51257">
    <property type="entry name" value="PROKAR_LIPOPROTEIN"/>
    <property type="match status" value="1"/>
</dbReference>
<evidence type="ECO:0000256" key="2">
    <source>
        <dbReference type="ARBA" id="ARBA00023239"/>
    </source>
</evidence>
<dbReference type="EMBL" id="JBEPLU010000002">
    <property type="protein sequence ID" value="MET3527489.1"/>
    <property type="molecule type" value="Genomic_DNA"/>
</dbReference>
<evidence type="ECO:0000256" key="5">
    <source>
        <dbReference type="RuleBase" id="RU003495"/>
    </source>
</evidence>
<feature type="signal peptide" evidence="7">
    <location>
        <begin position="1"/>
        <end position="27"/>
    </location>
</feature>
<name>A0ABV2EKB3_9CAUL</name>
<dbReference type="PROSITE" id="PS51724">
    <property type="entry name" value="SPOR"/>
    <property type="match status" value="1"/>
</dbReference>
<protein>
    <recommendedName>
        <fullName evidence="4">Endolytic peptidoglycan transglycosylase RlpA</fullName>
        <ecNumber evidence="4">4.2.2.-</ecNumber>
    </recommendedName>
</protein>
<dbReference type="NCBIfam" id="TIGR00413">
    <property type="entry name" value="rlpA"/>
    <property type="match status" value="1"/>
</dbReference>
<keyword evidence="4" id="KW-1003">Cell membrane</keyword>
<evidence type="ECO:0000313" key="9">
    <source>
        <dbReference type="EMBL" id="MET3527489.1"/>
    </source>
</evidence>
<keyword evidence="2 4" id="KW-0456">Lyase</keyword>
<feature type="domain" description="SPOR" evidence="8">
    <location>
        <begin position="245"/>
        <end position="324"/>
    </location>
</feature>
<dbReference type="Gene3D" id="2.40.40.10">
    <property type="entry name" value="RlpA-like domain"/>
    <property type="match status" value="1"/>
</dbReference>
<evidence type="ECO:0000256" key="7">
    <source>
        <dbReference type="SAM" id="SignalP"/>
    </source>
</evidence>
<dbReference type="Proteomes" id="UP001549110">
    <property type="component" value="Unassembled WGS sequence"/>
</dbReference>
<keyword evidence="10" id="KW-1185">Reference proteome</keyword>
<evidence type="ECO:0000256" key="6">
    <source>
        <dbReference type="SAM" id="MobiDB-lite"/>
    </source>
</evidence>
<comment type="caution">
    <text evidence="9">The sequence shown here is derived from an EMBL/GenBank/DDBJ whole genome shotgun (WGS) entry which is preliminary data.</text>
</comment>
<sequence length="326" mass="33994">MSRIRSRAPVRGVLVVLMGAGSLAACATPQPKFASKYPATGPTPGQMPNGAGGRYKVGAPYEVAGVWYVPKEEPNYDQEGTATWYGSEHHLKSTANGEVFDRYALSAAHTTLPLPSIVEVTNLDNGRSLQVRVNDRGPFKNGAIIDLSQEAARQLGFEQQGQARVRVRYVGPATLGAPDAGLRHAAYTPSPTPSAQQPPASPVPYSGLNPAPAEVAVGSQPLAPIASTPSASAPVPVTSAPVSAGASSGAFRVQAGAFADQANAQRVVSQLGGDMNATIEPFTRADGMTLYRVMVQGSADEGETWALRDRVAAYGFTEARVVRPGA</sequence>
<dbReference type="InterPro" id="IPR012997">
    <property type="entry name" value="RplA"/>
</dbReference>
<dbReference type="PANTHER" id="PTHR34183:SF1">
    <property type="entry name" value="ENDOLYTIC PEPTIDOGLYCAN TRANSGLYCOSYLASE RLPA"/>
    <property type="match status" value="1"/>
</dbReference>
<evidence type="ECO:0000259" key="8">
    <source>
        <dbReference type="PROSITE" id="PS51724"/>
    </source>
</evidence>
<keyword evidence="1 7" id="KW-0732">Signal</keyword>
<evidence type="ECO:0000256" key="4">
    <source>
        <dbReference type="HAMAP-Rule" id="MF_02071"/>
    </source>
</evidence>
<dbReference type="SUPFAM" id="SSF50685">
    <property type="entry name" value="Barwin-like endoglucanases"/>
    <property type="match status" value="1"/>
</dbReference>
<dbReference type="SUPFAM" id="SSF110997">
    <property type="entry name" value="Sporulation related repeat"/>
    <property type="match status" value="1"/>
</dbReference>
<feature type="region of interest" description="Disordered" evidence="6">
    <location>
        <begin position="178"/>
        <end position="207"/>
    </location>
</feature>